<dbReference type="InterPro" id="IPR018306">
    <property type="entry name" value="Phage_T5_Orf172_DNA-bd"/>
</dbReference>
<feature type="region of interest" description="Disordered" evidence="1">
    <location>
        <begin position="319"/>
        <end position="440"/>
    </location>
</feature>
<feature type="domain" description="Bacteriophage T5 Orf172 DNA-binding" evidence="2">
    <location>
        <begin position="192"/>
        <end position="278"/>
    </location>
</feature>
<evidence type="ECO:0000313" key="3">
    <source>
        <dbReference type="EMBL" id="KAJ5358608.1"/>
    </source>
</evidence>
<dbReference type="Proteomes" id="UP001147782">
    <property type="component" value="Unassembled WGS sequence"/>
</dbReference>
<protein>
    <recommendedName>
        <fullName evidence="2">Bacteriophage T5 Orf172 DNA-binding domain-containing protein</fullName>
    </recommendedName>
</protein>
<dbReference type="PANTHER" id="PTHR28094">
    <property type="entry name" value="MEIOTICALLY UP-REGULATED GENE 113 PROTEIN"/>
    <property type="match status" value="1"/>
</dbReference>
<keyword evidence="4" id="KW-1185">Reference proteome</keyword>
<evidence type="ECO:0000256" key="1">
    <source>
        <dbReference type="SAM" id="MobiDB-lite"/>
    </source>
</evidence>
<reference evidence="3" key="2">
    <citation type="journal article" date="2023" name="IMA Fungus">
        <title>Comparative genomic study of the Penicillium genus elucidates a diverse pangenome and 15 lateral gene transfer events.</title>
        <authorList>
            <person name="Petersen C."/>
            <person name="Sorensen T."/>
            <person name="Nielsen M.R."/>
            <person name="Sondergaard T.E."/>
            <person name="Sorensen J.L."/>
            <person name="Fitzpatrick D.A."/>
            <person name="Frisvad J.C."/>
            <person name="Nielsen K.L."/>
        </authorList>
    </citation>
    <scope>NUCLEOTIDE SEQUENCE</scope>
    <source>
        <strain evidence="3">IBT 29864</strain>
    </source>
</reference>
<dbReference type="SMART" id="SM00974">
    <property type="entry name" value="T5orf172"/>
    <property type="match status" value="1"/>
</dbReference>
<dbReference type="PANTHER" id="PTHR28094:SF1">
    <property type="entry name" value="MEIOTICALLY UP-REGULATED GENE 113 PROTEIN"/>
    <property type="match status" value="1"/>
</dbReference>
<proteinExistence type="predicted"/>
<dbReference type="GeneID" id="81443113"/>
<organism evidence="3 4">
    <name type="scientific">Penicillium cataractarum</name>
    <dbReference type="NCBI Taxonomy" id="2100454"/>
    <lineage>
        <taxon>Eukaryota</taxon>
        <taxon>Fungi</taxon>
        <taxon>Dikarya</taxon>
        <taxon>Ascomycota</taxon>
        <taxon>Pezizomycotina</taxon>
        <taxon>Eurotiomycetes</taxon>
        <taxon>Eurotiomycetidae</taxon>
        <taxon>Eurotiales</taxon>
        <taxon>Aspergillaceae</taxon>
        <taxon>Penicillium</taxon>
    </lineage>
</organism>
<accession>A0A9W9RE76</accession>
<dbReference type="AlphaFoldDB" id="A0A9W9RE76"/>
<evidence type="ECO:0000259" key="2">
    <source>
        <dbReference type="SMART" id="SM00974"/>
    </source>
</evidence>
<dbReference type="EMBL" id="JAPZBS010000009">
    <property type="protein sequence ID" value="KAJ5358608.1"/>
    <property type="molecule type" value="Genomic_DNA"/>
</dbReference>
<reference evidence="3" key="1">
    <citation type="submission" date="2022-11" db="EMBL/GenBank/DDBJ databases">
        <authorList>
            <person name="Petersen C."/>
        </authorList>
    </citation>
    <scope>NUCLEOTIDE SEQUENCE</scope>
    <source>
        <strain evidence="3">IBT 29864</strain>
    </source>
</reference>
<feature type="compositionally biased region" description="Low complexity" evidence="1">
    <location>
        <begin position="379"/>
        <end position="401"/>
    </location>
</feature>
<evidence type="ECO:0000313" key="4">
    <source>
        <dbReference type="Proteomes" id="UP001147782"/>
    </source>
</evidence>
<feature type="compositionally biased region" description="Polar residues" evidence="1">
    <location>
        <begin position="363"/>
        <end position="378"/>
    </location>
</feature>
<sequence length="440" mass="50228">MKPTEGFCDLSVLLFDIHESSHQQECVFHQVDEHGTQNCIIEIREEDCNLARSHFNDILFIRNVYCDERQNTSKVLDVFNHLAGLLLCGEHASYRRPLRLQWVREFKERRSEILSELEDYYGKPGSSDGAEDDKKEVFADPSRPFATKELTRLCLKIDEEGVAKKVTKVLDQQLGAQSRETGCVYIISPQDTEFQGVLKIGYSKKHPQAARFINHERCFGEFEIIKMRPVTYARRVEQLLLSEFSRVRYKKYCEICKTTHLEWLKIDSETLVESLNKWCDFFDKVNTYKKDGEFMTLPEEGLELPSPVLPEHLRQNRCVSWTPSKGTPRGKTPSKDSASKGSSKKKKPSKDSPKKDTPIEGAPTQTVMETPTKTFRPQSSSSTSPSYPQFKIPTITTTVIPSSDKLDSMPEGNDVDREESEVGGLTSAIRRLNFKPKSAP</sequence>
<name>A0A9W9RE76_9EURO</name>
<dbReference type="Pfam" id="PF10544">
    <property type="entry name" value="T5orf172"/>
    <property type="match status" value="1"/>
</dbReference>
<dbReference type="OrthoDB" id="4362385at2759"/>
<comment type="caution">
    <text evidence="3">The sequence shown here is derived from an EMBL/GenBank/DDBJ whole genome shotgun (WGS) entry which is preliminary data.</text>
</comment>
<gene>
    <name evidence="3" type="ORF">N7496_011021</name>
</gene>
<dbReference type="InterPro" id="IPR053006">
    <property type="entry name" value="Meiosis_regulatory"/>
</dbReference>
<dbReference type="RefSeq" id="XP_056549894.1">
    <property type="nucleotide sequence ID" value="XM_056703934.1"/>
</dbReference>
<feature type="compositionally biased region" description="Basic and acidic residues" evidence="1">
    <location>
        <begin position="349"/>
        <end position="358"/>
    </location>
</feature>